<name>A0A7Z1ME04_9VIBR</name>
<evidence type="ECO:0000313" key="2">
    <source>
        <dbReference type="EMBL" id="PMP22827.1"/>
    </source>
</evidence>
<dbReference type="EMBL" id="MDBS01000076">
    <property type="protein sequence ID" value="PMP22827.1"/>
    <property type="molecule type" value="Genomic_DNA"/>
</dbReference>
<comment type="caution">
    <text evidence="2">The sequence shown here is derived from an EMBL/GenBank/DDBJ whole genome shotgun (WGS) entry which is preliminary data.</text>
</comment>
<proteinExistence type="predicted"/>
<gene>
    <name evidence="2" type="ORF">BCS90_25780</name>
</gene>
<dbReference type="AlphaFoldDB" id="A0A7Z1ME04"/>
<evidence type="ECO:0000256" key="1">
    <source>
        <dbReference type="SAM" id="MobiDB-lite"/>
    </source>
</evidence>
<sequence length="64" mass="7136">MADQTSNRVLLCRGAQRLFTLVEKVLIEDGEQPASTIKRCESKGKSAHKKTSPYSTLIEASERQ</sequence>
<reference evidence="2" key="2">
    <citation type="journal article" date="2018" name="Nature">
        <title>A major lineage of non-tailed dsDNA viruses as unrecognized killers of marine bacteria.</title>
        <authorList>
            <person name="Kauffman K.M."/>
            <person name="Hussain F.A."/>
            <person name="Yang J."/>
            <person name="Arevalo P."/>
            <person name="Brown J.M."/>
            <person name="Chang W.K."/>
            <person name="VanInsberghe D."/>
            <person name="Elsherbini J."/>
            <person name="Sharma R.S."/>
            <person name="Cutler M.B."/>
            <person name="Kelly L."/>
            <person name="Polz M.F."/>
        </authorList>
    </citation>
    <scope>NUCLEOTIDE SEQUENCE</scope>
    <source>
        <strain evidence="2">10N.222.46.E12</strain>
    </source>
</reference>
<feature type="region of interest" description="Disordered" evidence="1">
    <location>
        <begin position="39"/>
        <end position="64"/>
    </location>
</feature>
<organism evidence="2">
    <name type="scientific">Vibrio cyclitrophicus</name>
    <dbReference type="NCBI Taxonomy" id="47951"/>
    <lineage>
        <taxon>Bacteria</taxon>
        <taxon>Pseudomonadati</taxon>
        <taxon>Pseudomonadota</taxon>
        <taxon>Gammaproteobacteria</taxon>
        <taxon>Vibrionales</taxon>
        <taxon>Vibrionaceae</taxon>
        <taxon>Vibrio</taxon>
    </lineage>
</organism>
<accession>A0A7Z1ME04</accession>
<protein>
    <submittedName>
        <fullName evidence="2">Uncharacterized protein</fullName>
    </submittedName>
</protein>
<reference evidence="2" key="1">
    <citation type="submission" date="2016-07" db="EMBL/GenBank/DDBJ databases">
        <authorList>
            <person name="Kauffman K."/>
            <person name="Arevalo P."/>
            <person name="Polz M.F."/>
        </authorList>
    </citation>
    <scope>NUCLEOTIDE SEQUENCE</scope>
    <source>
        <strain evidence="2">10N.222.46.E12</strain>
    </source>
</reference>